<dbReference type="Gene3D" id="3.20.20.100">
    <property type="entry name" value="NADP-dependent oxidoreductase domain"/>
    <property type="match status" value="1"/>
</dbReference>
<dbReference type="PANTHER" id="PTHR43364">
    <property type="entry name" value="NADH-SPECIFIC METHYLGLYOXAL REDUCTASE-RELATED"/>
    <property type="match status" value="1"/>
</dbReference>
<accession>A0ABR3FFF3</accession>
<dbReference type="Proteomes" id="UP001465976">
    <property type="component" value="Unassembled WGS sequence"/>
</dbReference>
<dbReference type="SUPFAM" id="SSF51430">
    <property type="entry name" value="NAD(P)-linked oxidoreductase"/>
    <property type="match status" value="1"/>
</dbReference>
<evidence type="ECO:0000256" key="1">
    <source>
        <dbReference type="ARBA" id="ARBA00022857"/>
    </source>
</evidence>
<proteinExistence type="predicted"/>
<keyword evidence="4" id="KW-1185">Reference proteome</keyword>
<keyword evidence="1" id="KW-0521">NADP</keyword>
<dbReference type="InterPro" id="IPR036812">
    <property type="entry name" value="NAD(P)_OxRdtase_dom_sf"/>
</dbReference>
<dbReference type="CDD" id="cd19079">
    <property type="entry name" value="AKR_EcYajO-like"/>
    <property type="match status" value="1"/>
</dbReference>
<dbReference type="PANTHER" id="PTHR43364:SF9">
    <property type="entry name" value="OXIDOREDUCTASE"/>
    <property type="match status" value="1"/>
</dbReference>
<dbReference type="Pfam" id="PF00248">
    <property type="entry name" value="Aldo_ket_red"/>
    <property type="match status" value="1"/>
</dbReference>
<name>A0ABR3FFF3_9AGAR</name>
<feature type="domain" description="NADP-dependent oxidoreductase" evidence="2">
    <location>
        <begin position="24"/>
        <end position="338"/>
    </location>
</feature>
<evidence type="ECO:0000313" key="3">
    <source>
        <dbReference type="EMBL" id="KAL0574008.1"/>
    </source>
</evidence>
<organism evidence="3 4">
    <name type="scientific">Marasmius crinis-equi</name>
    <dbReference type="NCBI Taxonomy" id="585013"/>
    <lineage>
        <taxon>Eukaryota</taxon>
        <taxon>Fungi</taxon>
        <taxon>Dikarya</taxon>
        <taxon>Basidiomycota</taxon>
        <taxon>Agaricomycotina</taxon>
        <taxon>Agaricomycetes</taxon>
        <taxon>Agaricomycetidae</taxon>
        <taxon>Agaricales</taxon>
        <taxon>Marasmiineae</taxon>
        <taxon>Marasmiaceae</taxon>
        <taxon>Marasmius</taxon>
    </lineage>
</organism>
<comment type="caution">
    <text evidence="3">The sequence shown here is derived from an EMBL/GenBank/DDBJ whole genome shotgun (WGS) entry which is preliminary data.</text>
</comment>
<protein>
    <recommendedName>
        <fullName evidence="2">NADP-dependent oxidoreductase domain-containing protein</fullName>
    </recommendedName>
</protein>
<evidence type="ECO:0000313" key="4">
    <source>
        <dbReference type="Proteomes" id="UP001465976"/>
    </source>
</evidence>
<dbReference type="InterPro" id="IPR050523">
    <property type="entry name" value="AKR_Detox_Biosynth"/>
</dbReference>
<dbReference type="EMBL" id="JBAHYK010000440">
    <property type="protein sequence ID" value="KAL0574008.1"/>
    <property type="molecule type" value="Genomic_DNA"/>
</dbReference>
<dbReference type="InterPro" id="IPR023210">
    <property type="entry name" value="NADP_OxRdtase_dom"/>
</dbReference>
<gene>
    <name evidence="3" type="ORF">V5O48_007952</name>
</gene>
<evidence type="ECO:0000259" key="2">
    <source>
        <dbReference type="Pfam" id="PF00248"/>
    </source>
</evidence>
<sequence>MSTTNKNVQYRRLGSSGLKVSVPILGVMTFGNPKWQSWVADEEQGFKVLKAAWDRGINTIDTSNNYSNGGSERVVGNFLKKYNIPRNQFIIATKCYGLVSEEPEVFTPTAPPSFYNQRQYINQDGLSRAAIFNQVEGSLERLQTTYIDLYQIHRFDPNTPAEETMKALHDLVESGKVRYIGASSMRAWQFAHLNEVAARNGWTKFVSMQDEYSLLYREDEREMHAYCNFNGIGIIPWGPLTSGQLTRPADSSVVTARLEAMKGTPWGQKLQEADFAIIQRVEEIAKKRGVPMAQVALAWIALKVTSPIIGTSSLKRLDENIVPSDFTLTEEEAKYLEEPYVPKPVRGHS</sequence>
<reference evidence="3 4" key="1">
    <citation type="submission" date="2024-02" db="EMBL/GenBank/DDBJ databases">
        <title>A draft genome for the cacao thread blight pathogen Marasmius crinis-equi.</title>
        <authorList>
            <person name="Cohen S.P."/>
            <person name="Baruah I.K."/>
            <person name="Amoako-Attah I."/>
            <person name="Bukari Y."/>
            <person name="Meinhardt L.W."/>
            <person name="Bailey B.A."/>
        </authorList>
    </citation>
    <scope>NUCLEOTIDE SEQUENCE [LARGE SCALE GENOMIC DNA]</scope>
    <source>
        <strain evidence="3 4">GH-76</strain>
    </source>
</reference>